<evidence type="ECO:0000313" key="1">
    <source>
        <dbReference type="EMBL" id="KAK7080807.1"/>
    </source>
</evidence>
<dbReference type="AlphaFoldDB" id="A0AAN8XCC9"/>
<evidence type="ECO:0000313" key="2">
    <source>
        <dbReference type="Proteomes" id="UP001381693"/>
    </source>
</evidence>
<proteinExistence type="predicted"/>
<reference evidence="1 2" key="1">
    <citation type="submission" date="2023-11" db="EMBL/GenBank/DDBJ databases">
        <title>Halocaridina rubra genome assembly.</title>
        <authorList>
            <person name="Smith C."/>
        </authorList>
    </citation>
    <scope>NUCLEOTIDE SEQUENCE [LARGE SCALE GENOMIC DNA]</scope>
    <source>
        <strain evidence="1">EP-1</strain>
        <tissue evidence="1">Whole</tissue>
    </source>
</reference>
<keyword evidence="2" id="KW-1185">Reference proteome</keyword>
<sequence>MSRNEGDGRLVAAYSTKTAVSITTSTTTVPLTCYLNINTAVCKKRRFRTKKNFDVAFHHADDE</sequence>
<dbReference type="Proteomes" id="UP001381693">
    <property type="component" value="Unassembled WGS sequence"/>
</dbReference>
<name>A0AAN8XCC9_HALRR</name>
<organism evidence="1 2">
    <name type="scientific">Halocaridina rubra</name>
    <name type="common">Hawaiian red shrimp</name>
    <dbReference type="NCBI Taxonomy" id="373956"/>
    <lineage>
        <taxon>Eukaryota</taxon>
        <taxon>Metazoa</taxon>
        <taxon>Ecdysozoa</taxon>
        <taxon>Arthropoda</taxon>
        <taxon>Crustacea</taxon>
        <taxon>Multicrustacea</taxon>
        <taxon>Malacostraca</taxon>
        <taxon>Eumalacostraca</taxon>
        <taxon>Eucarida</taxon>
        <taxon>Decapoda</taxon>
        <taxon>Pleocyemata</taxon>
        <taxon>Caridea</taxon>
        <taxon>Atyoidea</taxon>
        <taxon>Atyidae</taxon>
        <taxon>Halocaridina</taxon>
    </lineage>
</organism>
<dbReference type="EMBL" id="JAXCGZ010005783">
    <property type="protein sequence ID" value="KAK7080807.1"/>
    <property type="molecule type" value="Genomic_DNA"/>
</dbReference>
<protein>
    <submittedName>
        <fullName evidence="1">Uncharacterized protein</fullName>
    </submittedName>
</protein>
<accession>A0AAN8XCC9</accession>
<gene>
    <name evidence="1" type="ORF">SK128_003825</name>
</gene>
<comment type="caution">
    <text evidence="1">The sequence shown here is derived from an EMBL/GenBank/DDBJ whole genome shotgun (WGS) entry which is preliminary data.</text>
</comment>